<proteinExistence type="predicted"/>
<comment type="caution">
    <text evidence="1">The sequence shown here is derived from an EMBL/GenBank/DDBJ whole genome shotgun (WGS) entry which is preliminary data.</text>
</comment>
<reference evidence="1 2" key="1">
    <citation type="submission" date="2020-08" db="EMBL/GenBank/DDBJ databases">
        <title>Sequencing the genomes of 1000 actinobacteria strains.</title>
        <authorList>
            <person name="Klenk H.-P."/>
        </authorList>
    </citation>
    <scope>NUCLEOTIDE SEQUENCE [LARGE SCALE GENOMIC DNA]</scope>
    <source>
        <strain evidence="1 2">DSM 40129</strain>
    </source>
</reference>
<sequence length="35" mass="3566">MVLFIVIDATFSTGSEFIVDGGILAGAPAVLTPDQ</sequence>
<organism evidence="1 2">
    <name type="scientific">Streptomyces collinus</name>
    <dbReference type="NCBI Taxonomy" id="42684"/>
    <lineage>
        <taxon>Bacteria</taxon>
        <taxon>Bacillati</taxon>
        <taxon>Actinomycetota</taxon>
        <taxon>Actinomycetes</taxon>
        <taxon>Kitasatosporales</taxon>
        <taxon>Streptomycetaceae</taxon>
        <taxon>Streptomyces</taxon>
    </lineage>
</organism>
<dbReference type="EMBL" id="JACHLX010000001">
    <property type="protein sequence ID" value="MBB5809414.1"/>
    <property type="molecule type" value="Genomic_DNA"/>
</dbReference>
<evidence type="ECO:0000313" key="2">
    <source>
        <dbReference type="Proteomes" id="UP000579531"/>
    </source>
</evidence>
<dbReference type="AlphaFoldDB" id="A0AA89Q9N6"/>
<name>A0AA89Q9N6_STRCU</name>
<gene>
    <name evidence="1" type="ORF">HNR72_000442</name>
</gene>
<evidence type="ECO:0000313" key="1">
    <source>
        <dbReference type="EMBL" id="MBB5809414.1"/>
    </source>
</evidence>
<dbReference type="Proteomes" id="UP000579531">
    <property type="component" value="Unassembled WGS sequence"/>
</dbReference>
<keyword evidence="2" id="KW-1185">Reference proteome</keyword>
<protein>
    <submittedName>
        <fullName evidence="1">Uncharacterized protein</fullName>
    </submittedName>
</protein>
<accession>A0AA89Q9N6</accession>